<evidence type="ECO:0000313" key="4">
    <source>
        <dbReference type="EMBL" id="KNB53976.1"/>
    </source>
</evidence>
<accession>A0A0K9XLJ2</accession>
<dbReference type="Proteomes" id="UP000037288">
    <property type="component" value="Unassembled WGS sequence"/>
</dbReference>
<dbReference type="NCBIfam" id="NF005720">
    <property type="entry name" value="PRK07538.1"/>
    <property type="match status" value="1"/>
</dbReference>
<feature type="domain" description="FAD-binding" evidence="3">
    <location>
        <begin position="286"/>
        <end position="351"/>
    </location>
</feature>
<dbReference type="Gene3D" id="3.30.9.30">
    <property type="match status" value="1"/>
</dbReference>
<dbReference type="STRING" id="1678637.AC230_05290"/>
<keyword evidence="2" id="KW-0503">Monooxygenase</keyword>
<dbReference type="OrthoDB" id="9782160at2"/>
<evidence type="ECO:0000259" key="3">
    <source>
        <dbReference type="Pfam" id="PF01494"/>
    </source>
</evidence>
<dbReference type="PANTHER" id="PTHR13789">
    <property type="entry name" value="MONOOXYGENASE"/>
    <property type="match status" value="1"/>
</dbReference>
<dbReference type="GO" id="GO:0071949">
    <property type="term" value="F:FAD binding"/>
    <property type="evidence" value="ECO:0007669"/>
    <property type="project" value="InterPro"/>
</dbReference>
<comment type="caution">
    <text evidence="4">The sequence shown here is derived from an EMBL/GenBank/DDBJ whole genome shotgun (WGS) entry which is preliminary data.</text>
</comment>
<sequence>MTVLIAGGGIGGLTAALSLHAAGIEARVVENVREIRPLGVGINLLPHAARELIELGLGDELARIGVATLENVYADRHGNEIYTEPRGLAQGYKWPQYSIHRGKLQMLLLDAVRDRLGPDAVRTGVRLEDFTDTGDAVRAELSDRETGRTETVEAPALIGADGIHSVVRAKLHPDEGPLLYSGIRMWRGVTEMKPFLTGRSMVIVRHRGVEMIAYPISPRHINWVCLIRMSEPGPLVEEEAGWNRPGRLEELLPHYRDWDLGYLNVPEMLSGSEVLLEYPMADREPLTSWGRGRVTLLGDAAHPMWPVGANGASQSVLDGRTLASELARADRVEDGLAAYETARVEATGKVVLANRNMNKAAERARLARQDFGRITDAYRRETGAEVDHLNARESLTPVR</sequence>
<feature type="domain" description="FAD-binding" evidence="3">
    <location>
        <begin position="2"/>
        <end position="172"/>
    </location>
</feature>
<dbReference type="PRINTS" id="PR00420">
    <property type="entry name" value="RNGMNOXGNASE"/>
</dbReference>
<dbReference type="InterPro" id="IPR050493">
    <property type="entry name" value="FAD-dep_Monooxygenase_BioMet"/>
</dbReference>
<keyword evidence="5" id="KW-1185">Reference proteome</keyword>
<evidence type="ECO:0000256" key="2">
    <source>
        <dbReference type="ARBA" id="ARBA00023033"/>
    </source>
</evidence>
<reference evidence="5" key="1">
    <citation type="submission" date="2015-07" db="EMBL/GenBank/DDBJ databases">
        <title>Draft genome sequence of Streptomyces sp. CMAA 1322, a bacterium isolated from Caatinga biome, from dry forest semiarid of Brazil.</title>
        <authorList>
            <person name="Santos S.N."/>
            <person name="Gacesa R."/>
            <person name="Taketani R.G."/>
            <person name="Long P.F."/>
            <person name="Melo I.S."/>
        </authorList>
    </citation>
    <scope>NUCLEOTIDE SEQUENCE [LARGE SCALE GENOMIC DNA]</scope>
    <source>
        <strain evidence="5">CMAA 1322</strain>
    </source>
</reference>
<dbReference type="AlphaFoldDB" id="A0A0K9XLJ2"/>
<dbReference type="SUPFAM" id="SSF51905">
    <property type="entry name" value="FAD/NAD(P)-binding domain"/>
    <property type="match status" value="1"/>
</dbReference>
<keyword evidence="1" id="KW-0560">Oxidoreductase</keyword>
<dbReference type="PATRIC" id="fig|1678637.3.peg.1150"/>
<dbReference type="RefSeq" id="WP_049714714.1">
    <property type="nucleotide sequence ID" value="NZ_LFXA01000002.1"/>
</dbReference>
<gene>
    <name evidence="4" type="ORF">AC230_05290</name>
</gene>
<protein>
    <recommendedName>
        <fullName evidence="3">FAD-binding domain-containing protein</fullName>
    </recommendedName>
</protein>
<evidence type="ECO:0000313" key="5">
    <source>
        <dbReference type="Proteomes" id="UP000037288"/>
    </source>
</evidence>
<evidence type="ECO:0000256" key="1">
    <source>
        <dbReference type="ARBA" id="ARBA00023002"/>
    </source>
</evidence>
<dbReference type="PANTHER" id="PTHR13789:SF268">
    <property type="entry name" value="5-METHYLPHENAZINE-1-CARBOXYLATE 1-MONOOXYGENASE"/>
    <property type="match status" value="1"/>
</dbReference>
<dbReference type="SUPFAM" id="SSF54373">
    <property type="entry name" value="FAD-linked reductases, C-terminal domain"/>
    <property type="match status" value="1"/>
</dbReference>
<dbReference type="InterPro" id="IPR036188">
    <property type="entry name" value="FAD/NAD-bd_sf"/>
</dbReference>
<dbReference type="EMBL" id="LFXA01000002">
    <property type="protein sequence ID" value="KNB53976.1"/>
    <property type="molecule type" value="Genomic_DNA"/>
</dbReference>
<dbReference type="Gene3D" id="3.50.50.60">
    <property type="entry name" value="FAD/NAD(P)-binding domain"/>
    <property type="match status" value="1"/>
</dbReference>
<organism evidence="4 5">
    <name type="scientific">Streptomyces caatingaensis</name>
    <dbReference type="NCBI Taxonomy" id="1678637"/>
    <lineage>
        <taxon>Bacteria</taxon>
        <taxon>Bacillati</taxon>
        <taxon>Actinomycetota</taxon>
        <taxon>Actinomycetes</taxon>
        <taxon>Kitasatosporales</taxon>
        <taxon>Streptomycetaceae</taxon>
        <taxon>Streptomyces</taxon>
    </lineage>
</organism>
<proteinExistence type="predicted"/>
<name>A0A0K9XLJ2_9ACTN</name>
<dbReference type="Pfam" id="PF01494">
    <property type="entry name" value="FAD_binding_3"/>
    <property type="match status" value="2"/>
</dbReference>
<dbReference type="InterPro" id="IPR002938">
    <property type="entry name" value="FAD-bd"/>
</dbReference>
<dbReference type="GO" id="GO:0004497">
    <property type="term" value="F:monooxygenase activity"/>
    <property type="evidence" value="ECO:0007669"/>
    <property type="project" value="UniProtKB-KW"/>
</dbReference>